<evidence type="ECO:0000259" key="5">
    <source>
        <dbReference type="SMART" id="SM00906"/>
    </source>
</evidence>
<protein>
    <submittedName>
        <fullName evidence="6">10767_t:CDS:1</fullName>
    </submittedName>
</protein>
<dbReference type="OrthoDB" id="1924787at2759"/>
<dbReference type="PANTHER" id="PTHR46910">
    <property type="entry name" value="TRANSCRIPTION FACTOR PDR1"/>
    <property type="match status" value="1"/>
</dbReference>
<dbReference type="Pfam" id="PF04082">
    <property type="entry name" value="Fungal_trans"/>
    <property type="match status" value="1"/>
</dbReference>
<dbReference type="GO" id="GO:0005634">
    <property type="term" value="C:nucleus"/>
    <property type="evidence" value="ECO:0007669"/>
    <property type="project" value="UniProtKB-SubCell"/>
</dbReference>
<dbReference type="InterPro" id="IPR050987">
    <property type="entry name" value="AtrR-like"/>
</dbReference>
<comment type="subcellular location">
    <subcellularLocation>
        <location evidence="1">Nucleus</location>
    </subcellularLocation>
</comment>
<evidence type="ECO:0000256" key="3">
    <source>
        <dbReference type="ARBA" id="ARBA00023125"/>
    </source>
</evidence>
<evidence type="ECO:0000313" key="7">
    <source>
        <dbReference type="Proteomes" id="UP000789706"/>
    </source>
</evidence>
<dbReference type="GO" id="GO:0006351">
    <property type="term" value="P:DNA-templated transcription"/>
    <property type="evidence" value="ECO:0007669"/>
    <property type="project" value="InterPro"/>
</dbReference>
<sequence length="657" mass="74898">MKDNQGIKETLQMNHQTKNKIRKHWQQQLFSSSSNASNDNEQTDPLNRNEYKKLEKVIDALIETIVPNKTKQAKEAVTNIINSSLSRKSKELIKFLINEYFNRFNNIIPILDRQKFKNVSKDGSKTSELLLNSVLAISASRYSDDPAIQKSQDKPGGIFYDAAKKLLDSMYHIPKLETVQALLLLCHSESSATRADSAYMFLGMAVQMSNNLHLERDEACCRPEGEEERRRVFYCLYCCNRWVSFILGKPSGIEDINVDIPLPTLVSFELSTRSFFIAWIKISRILGEIWKFGYSSKPKASHSNWTYHATDQKSTLRQIRSALANWLKELPDELQYQYLPNTDPRSLIQLTRFSAFAGYINILFHTCIILLHQPYLTQEYEDPKIEMQKQGQSRPIKTCLTAAITITDIARTTRKFDKNSFINFQYIIYGVMQSSILEMVVMNASKEYESLAKKSLNDAIEELRFISENSSYISMREIIAELQGVMMIANSKPSDIVIPFPLVLQILEYNKAGGNFMNNDSTANISEEESKFENSLKVEYPLSTTATTITTNASSTITSSNTIAASTDTVTNVTTNHSNEPISTPSNPSNIYMMAPTNLFNPQDQSSLQFHHQIQPNLDSDPWDNEYFMNDGLYGFVNTHHVSESNSTDSNEFQFEL</sequence>
<comment type="caution">
    <text evidence="6">The sequence shown here is derived from an EMBL/GenBank/DDBJ whole genome shotgun (WGS) entry which is preliminary data.</text>
</comment>
<dbReference type="GO" id="GO:0003700">
    <property type="term" value="F:DNA-binding transcription factor activity"/>
    <property type="evidence" value="ECO:0007669"/>
    <property type="project" value="InterPro"/>
</dbReference>
<dbReference type="GO" id="GO:0003677">
    <property type="term" value="F:DNA binding"/>
    <property type="evidence" value="ECO:0007669"/>
    <property type="project" value="UniProtKB-KW"/>
</dbReference>
<evidence type="ECO:0000256" key="1">
    <source>
        <dbReference type="ARBA" id="ARBA00004123"/>
    </source>
</evidence>
<evidence type="ECO:0000256" key="2">
    <source>
        <dbReference type="ARBA" id="ARBA00022723"/>
    </source>
</evidence>
<evidence type="ECO:0000256" key="4">
    <source>
        <dbReference type="ARBA" id="ARBA00023242"/>
    </source>
</evidence>
<gene>
    <name evidence="6" type="ORF">DEBURN_LOCUS5558</name>
</gene>
<dbReference type="InterPro" id="IPR007219">
    <property type="entry name" value="XnlR_reg_dom"/>
</dbReference>
<keyword evidence="7" id="KW-1185">Reference proteome</keyword>
<dbReference type="AlphaFoldDB" id="A0A9N9F9M2"/>
<reference evidence="6" key="1">
    <citation type="submission" date="2021-06" db="EMBL/GenBank/DDBJ databases">
        <authorList>
            <person name="Kallberg Y."/>
            <person name="Tangrot J."/>
            <person name="Rosling A."/>
        </authorList>
    </citation>
    <scope>NUCLEOTIDE SEQUENCE</scope>
    <source>
        <strain evidence="6">AZ414A</strain>
    </source>
</reference>
<accession>A0A9N9F9M2</accession>
<keyword evidence="2" id="KW-0479">Metal-binding</keyword>
<keyword evidence="4" id="KW-0539">Nucleus</keyword>
<name>A0A9N9F9M2_9GLOM</name>
<dbReference type="EMBL" id="CAJVPK010000502">
    <property type="protein sequence ID" value="CAG8518902.1"/>
    <property type="molecule type" value="Genomic_DNA"/>
</dbReference>
<dbReference type="PANTHER" id="PTHR46910:SF3">
    <property type="entry name" value="HALOTOLERANCE PROTEIN 9-RELATED"/>
    <property type="match status" value="1"/>
</dbReference>
<proteinExistence type="predicted"/>
<dbReference type="Proteomes" id="UP000789706">
    <property type="component" value="Unassembled WGS sequence"/>
</dbReference>
<dbReference type="SMART" id="SM00906">
    <property type="entry name" value="Fungal_trans"/>
    <property type="match status" value="1"/>
</dbReference>
<keyword evidence="3" id="KW-0238">DNA-binding</keyword>
<organism evidence="6 7">
    <name type="scientific">Diversispora eburnea</name>
    <dbReference type="NCBI Taxonomy" id="1213867"/>
    <lineage>
        <taxon>Eukaryota</taxon>
        <taxon>Fungi</taxon>
        <taxon>Fungi incertae sedis</taxon>
        <taxon>Mucoromycota</taxon>
        <taxon>Glomeromycotina</taxon>
        <taxon>Glomeromycetes</taxon>
        <taxon>Diversisporales</taxon>
        <taxon>Diversisporaceae</taxon>
        <taxon>Diversispora</taxon>
    </lineage>
</organism>
<dbReference type="CDD" id="cd12148">
    <property type="entry name" value="fungal_TF_MHR"/>
    <property type="match status" value="1"/>
</dbReference>
<evidence type="ECO:0000313" key="6">
    <source>
        <dbReference type="EMBL" id="CAG8518902.1"/>
    </source>
</evidence>
<dbReference type="GO" id="GO:0008270">
    <property type="term" value="F:zinc ion binding"/>
    <property type="evidence" value="ECO:0007669"/>
    <property type="project" value="InterPro"/>
</dbReference>
<feature type="domain" description="Xylanolytic transcriptional activator regulatory" evidence="5">
    <location>
        <begin position="198"/>
        <end position="269"/>
    </location>
</feature>